<sequence length="153" mass="17526">MCRIQPVEESDMLLTAAKEDVPLLEEEKVQHESNKSERTDVVMSEFDALSTDPPSMEHNVKKFDDVEKIDTMVLHMAQDKAISFAMLIPYIGFVIPYEFNDVVEHKVSWFSVLPKMIPKLTQDPCRECTRAHFEAFESEHEPLALLEGGTVKE</sequence>
<organism evidence="1">
    <name type="scientific">Fagus sylvatica</name>
    <name type="common">Beechnut</name>
    <dbReference type="NCBI Taxonomy" id="28930"/>
    <lineage>
        <taxon>Eukaryota</taxon>
        <taxon>Viridiplantae</taxon>
        <taxon>Streptophyta</taxon>
        <taxon>Embryophyta</taxon>
        <taxon>Tracheophyta</taxon>
        <taxon>Spermatophyta</taxon>
        <taxon>Magnoliopsida</taxon>
        <taxon>eudicotyledons</taxon>
        <taxon>Gunneridae</taxon>
        <taxon>Pentapetalae</taxon>
        <taxon>rosids</taxon>
        <taxon>fabids</taxon>
        <taxon>Fagales</taxon>
        <taxon>Fagaceae</taxon>
        <taxon>Fagus</taxon>
    </lineage>
</organism>
<evidence type="ECO:0000313" key="1">
    <source>
        <dbReference type="EMBL" id="SPD25179.1"/>
    </source>
</evidence>
<gene>
    <name evidence="1" type="ORF">FSB_LOCUS53061</name>
</gene>
<reference evidence="1" key="1">
    <citation type="submission" date="2018-02" db="EMBL/GenBank/DDBJ databases">
        <authorList>
            <person name="Cohen D.B."/>
            <person name="Kent A.D."/>
        </authorList>
    </citation>
    <scope>NUCLEOTIDE SEQUENCE</scope>
</reference>
<name>A0A2N9IM51_FAGSY</name>
<dbReference type="AlphaFoldDB" id="A0A2N9IM51"/>
<proteinExistence type="predicted"/>
<accession>A0A2N9IM51</accession>
<protein>
    <submittedName>
        <fullName evidence="1">Uncharacterized protein</fullName>
    </submittedName>
</protein>
<dbReference type="EMBL" id="OIVN01006105">
    <property type="protein sequence ID" value="SPD25179.1"/>
    <property type="molecule type" value="Genomic_DNA"/>
</dbReference>